<feature type="compositionally biased region" description="Acidic residues" evidence="6">
    <location>
        <begin position="154"/>
        <end position="163"/>
    </location>
</feature>
<dbReference type="PANTHER" id="PTHR46481">
    <property type="entry name" value="ZINC FINGER BED DOMAIN-CONTAINING PROTEIN 4"/>
    <property type="match status" value="1"/>
</dbReference>
<feature type="compositionally biased region" description="Basic residues" evidence="6">
    <location>
        <begin position="124"/>
        <end position="146"/>
    </location>
</feature>
<keyword evidence="9" id="KW-1185">Reference proteome</keyword>
<keyword evidence="4" id="KW-0862">Zinc</keyword>
<evidence type="ECO:0000256" key="1">
    <source>
        <dbReference type="ARBA" id="ARBA00004123"/>
    </source>
</evidence>
<dbReference type="InterPro" id="IPR052035">
    <property type="entry name" value="ZnF_BED_domain_contain"/>
</dbReference>
<evidence type="ECO:0000256" key="3">
    <source>
        <dbReference type="ARBA" id="ARBA00022771"/>
    </source>
</evidence>
<proteinExistence type="predicted"/>
<accession>A0A8H5GZT4</accession>
<protein>
    <recommendedName>
        <fullName evidence="7">HAT C-terminal dimerisation domain-containing protein</fullName>
    </recommendedName>
</protein>
<dbReference type="Proteomes" id="UP000565441">
    <property type="component" value="Unassembled WGS sequence"/>
</dbReference>
<keyword evidence="2" id="KW-0479">Metal-binding</keyword>
<evidence type="ECO:0000256" key="5">
    <source>
        <dbReference type="ARBA" id="ARBA00023242"/>
    </source>
</evidence>
<feature type="region of interest" description="Disordered" evidence="6">
    <location>
        <begin position="828"/>
        <end position="849"/>
    </location>
</feature>
<dbReference type="GO" id="GO:0005634">
    <property type="term" value="C:nucleus"/>
    <property type="evidence" value="ECO:0007669"/>
    <property type="project" value="UniProtKB-SubCell"/>
</dbReference>
<dbReference type="InterPro" id="IPR012337">
    <property type="entry name" value="RNaseH-like_sf"/>
</dbReference>
<dbReference type="GO" id="GO:0008270">
    <property type="term" value="F:zinc ion binding"/>
    <property type="evidence" value="ECO:0007669"/>
    <property type="project" value="UniProtKB-KW"/>
</dbReference>
<evidence type="ECO:0000256" key="6">
    <source>
        <dbReference type="SAM" id="MobiDB-lite"/>
    </source>
</evidence>
<feature type="compositionally biased region" description="Basic and acidic residues" evidence="6">
    <location>
        <begin position="191"/>
        <end position="201"/>
    </location>
</feature>
<feature type="compositionally biased region" description="Low complexity" evidence="6">
    <location>
        <begin position="834"/>
        <end position="846"/>
    </location>
</feature>
<dbReference type="OrthoDB" id="3237158at2759"/>
<organism evidence="8 9">
    <name type="scientific">Tricholomella constricta</name>
    <dbReference type="NCBI Taxonomy" id="117010"/>
    <lineage>
        <taxon>Eukaryota</taxon>
        <taxon>Fungi</taxon>
        <taxon>Dikarya</taxon>
        <taxon>Basidiomycota</taxon>
        <taxon>Agaricomycotina</taxon>
        <taxon>Agaricomycetes</taxon>
        <taxon>Agaricomycetidae</taxon>
        <taxon>Agaricales</taxon>
        <taxon>Tricholomatineae</taxon>
        <taxon>Lyophyllaceae</taxon>
        <taxon>Tricholomella</taxon>
    </lineage>
</organism>
<feature type="domain" description="HAT C-terminal dimerisation" evidence="7">
    <location>
        <begin position="873"/>
        <end position="952"/>
    </location>
</feature>
<keyword evidence="3" id="KW-0863">Zinc-finger</keyword>
<gene>
    <name evidence="8" type="ORF">D9615_008888</name>
</gene>
<evidence type="ECO:0000256" key="4">
    <source>
        <dbReference type="ARBA" id="ARBA00022833"/>
    </source>
</evidence>
<dbReference type="SUPFAM" id="SSF53098">
    <property type="entry name" value="Ribonuclease H-like"/>
    <property type="match status" value="1"/>
</dbReference>
<dbReference type="InterPro" id="IPR008906">
    <property type="entry name" value="HATC_C_dom"/>
</dbReference>
<dbReference type="AlphaFoldDB" id="A0A8H5GZT4"/>
<dbReference type="GO" id="GO:0046983">
    <property type="term" value="F:protein dimerization activity"/>
    <property type="evidence" value="ECO:0007669"/>
    <property type="project" value="InterPro"/>
</dbReference>
<keyword evidence="5" id="KW-0539">Nucleus</keyword>
<evidence type="ECO:0000256" key="2">
    <source>
        <dbReference type="ARBA" id="ARBA00022723"/>
    </source>
</evidence>
<feature type="compositionally biased region" description="Acidic residues" evidence="6">
    <location>
        <begin position="89"/>
        <end position="101"/>
    </location>
</feature>
<reference evidence="8 9" key="1">
    <citation type="journal article" date="2020" name="ISME J.">
        <title>Uncovering the hidden diversity of litter-decomposition mechanisms in mushroom-forming fungi.</title>
        <authorList>
            <person name="Floudas D."/>
            <person name="Bentzer J."/>
            <person name="Ahren D."/>
            <person name="Johansson T."/>
            <person name="Persson P."/>
            <person name="Tunlid A."/>
        </authorList>
    </citation>
    <scope>NUCLEOTIDE SEQUENCE [LARGE SCALE GENOMIC DNA]</scope>
    <source>
        <strain evidence="8 9">CBS 661.87</strain>
    </source>
</reference>
<comment type="subcellular location">
    <subcellularLocation>
        <location evidence="1">Nucleus</location>
    </subcellularLocation>
</comment>
<evidence type="ECO:0000313" key="9">
    <source>
        <dbReference type="Proteomes" id="UP000565441"/>
    </source>
</evidence>
<evidence type="ECO:0000313" key="8">
    <source>
        <dbReference type="EMBL" id="KAF5374133.1"/>
    </source>
</evidence>
<dbReference type="EMBL" id="JAACJP010000037">
    <property type="protein sequence ID" value="KAF5374133.1"/>
    <property type="molecule type" value="Genomic_DNA"/>
</dbReference>
<evidence type="ECO:0000259" key="7">
    <source>
        <dbReference type="Pfam" id="PF05699"/>
    </source>
</evidence>
<dbReference type="Pfam" id="PF05699">
    <property type="entry name" value="Dimer_Tnp_hAT"/>
    <property type="match status" value="1"/>
</dbReference>
<feature type="region of interest" description="Disordered" evidence="6">
    <location>
        <begin position="58"/>
        <end position="226"/>
    </location>
</feature>
<dbReference type="PANTHER" id="PTHR46481:SF10">
    <property type="entry name" value="ZINC FINGER BED DOMAIN-CONTAINING PROTEIN 39"/>
    <property type="match status" value="1"/>
</dbReference>
<comment type="caution">
    <text evidence="8">The sequence shown here is derived from an EMBL/GenBank/DDBJ whole genome shotgun (WGS) entry which is preliminary data.</text>
</comment>
<sequence length="1008" mass="113415">MTATYQLHVWTACGEGWYAGIGYKKASISTYCLHPYLSPLPTHPSPPTMSSRLTTARKNAPVADAKAAKSILAGPSTRSTRGKKRAVSEDESDAEEEEEEGDLRRRSTRKRTRRGSDIEGPAKGKGKVKAKAKAKAKSQVKGKRSKAVLVQEARDDDEEDTSDQEAGHPENTDDDDDGEGRGDEESMGGDDESRGGDDESRGSAAEPDLNEHQAQGIPAATPSKKESTRDILLIFSDRIKQTFQVGNTDQLETIEGRWCYLCKNETEKLLAAKKYTRKTLRSCFFRGHNSTCRGHIAAYHFEEYERRCKAAKPRIEMNFRCIPLAIKTEREANLVGKAKQVKLAFETVKRPTAEFTREAVVEAVAKHIACDNQALMLADKIRFRNCLVAMRPKAKKADLPTSHGVRLFLNNSFVKCLEELKADIQCAPGKVSCTADGWTADQTKLGYLGMTAHWIDVADETGKWNLRRAVVGFKLIQGTHAGSNLARVTLDNTSSNDTLCKTIESQHSLRQLPHWSATEHQLPCLEHVVNLANVDVMSHITKIAAVETTSAIWDYDPSDSDNTVLGGSLDVIAAIRTLAIKIQSSGQRIQHFEALQVKAGIETPLKITLHSNTRWGSAFNMLERAYKLRAAINLFISTADELFGFITTVQRDERIFKKIPWTAFSLSLEDWERVVEAQALLADSNRVLHHFSADKQPTLYRALPALEELQTVWEAKLANPKFVVYHAALQDSLDKLNKYYSRFDEKPAYILALVLHPYFKLQYIKLAWGGPDEQEAEKEAGNEDAKDWQDEARKIVEVEVYSIPFQSCISYAHQTLYQMAKYWKTRPKQASPRNTEATNTSSSSTNQDSFLSEFDRHRLTLLSMDCDEEWQAELRRYLKDVPADVTRDTDIIAWWSEHAKIYPTLARIALDILPSQASSVPCERVFSQSKLTATDRRSRLGPAIFEQLQILKAFWNDDLSNFAQDNTDEIEICVIEDFEALQTTDVEFCDWDAELDGYASEPVNFDWS</sequence>
<name>A0A8H5GZT4_9AGAR</name>